<dbReference type="PANTHER" id="PTHR35046:SF26">
    <property type="entry name" value="RNA-DIRECTED DNA POLYMERASE"/>
    <property type="match status" value="1"/>
</dbReference>
<comment type="caution">
    <text evidence="1">The sequence shown here is derived from an EMBL/GenBank/DDBJ whole genome shotgun (WGS) entry which is preliminary data.</text>
</comment>
<dbReference type="Proteomes" id="UP000824469">
    <property type="component" value="Unassembled WGS sequence"/>
</dbReference>
<feature type="non-terminal residue" evidence="1">
    <location>
        <position position="134"/>
    </location>
</feature>
<dbReference type="PANTHER" id="PTHR35046">
    <property type="entry name" value="ZINC KNUCKLE (CCHC-TYPE) FAMILY PROTEIN"/>
    <property type="match status" value="1"/>
</dbReference>
<name>A0AA38FXJ9_TAXCH</name>
<keyword evidence="2" id="KW-1185">Reference proteome</keyword>
<dbReference type="AlphaFoldDB" id="A0AA38FXJ9"/>
<dbReference type="EMBL" id="JAHRHJ020000006">
    <property type="protein sequence ID" value="KAH9312587.1"/>
    <property type="molecule type" value="Genomic_DNA"/>
</dbReference>
<proteinExistence type="predicted"/>
<organism evidence="1 2">
    <name type="scientific">Taxus chinensis</name>
    <name type="common">Chinese yew</name>
    <name type="synonym">Taxus wallichiana var. chinensis</name>
    <dbReference type="NCBI Taxonomy" id="29808"/>
    <lineage>
        <taxon>Eukaryota</taxon>
        <taxon>Viridiplantae</taxon>
        <taxon>Streptophyta</taxon>
        <taxon>Embryophyta</taxon>
        <taxon>Tracheophyta</taxon>
        <taxon>Spermatophyta</taxon>
        <taxon>Pinopsida</taxon>
        <taxon>Pinidae</taxon>
        <taxon>Conifers II</taxon>
        <taxon>Cupressales</taxon>
        <taxon>Taxaceae</taxon>
        <taxon>Taxus</taxon>
    </lineage>
</organism>
<protein>
    <submittedName>
        <fullName evidence="1">Uncharacterized protein</fullName>
    </submittedName>
</protein>
<reference evidence="1 2" key="1">
    <citation type="journal article" date="2021" name="Nat. Plants">
        <title>The Taxus genome provides insights into paclitaxel biosynthesis.</title>
        <authorList>
            <person name="Xiong X."/>
            <person name="Gou J."/>
            <person name="Liao Q."/>
            <person name="Li Y."/>
            <person name="Zhou Q."/>
            <person name="Bi G."/>
            <person name="Li C."/>
            <person name="Du R."/>
            <person name="Wang X."/>
            <person name="Sun T."/>
            <person name="Guo L."/>
            <person name="Liang H."/>
            <person name="Lu P."/>
            <person name="Wu Y."/>
            <person name="Zhang Z."/>
            <person name="Ro D.K."/>
            <person name="Shang Y."/>
            <person name="Huang S."/>
            <person name="Yan J."/>
        </authorList>
    </citation>
    <scope>NUCLEOTIDE SEQUENCE [LARGE SCALE GENOMIC DNA]</scope>
    <source>
        <strain evidence="1">Ta-2019</strain>
    </source>
</reference>
<accession>A0AA38FXJ9</accession>
<gene>
    <name evidence="1" type="ORF">KI387_027622</name>
</gene>
<dbReference type="CDD" id="cd00303">
    <property type="entry name" value="retropepsin_like"/>
    <property type="match status" value="1"/>
</dbReference>
<dbReference type="OMA" id="KPYRIAW"/>
<sequence length="134" mass="15554">MVSNEMVDKLGLHCEKNPKPYRIAWFKKGNEVTIDKRCLIRFSIGNSYKDEIWCDVIPMDACHMLLGRPWQFDRKVIHDGGKNTYTFWKDGTKIVFLPLKEEGKAENMLSAKEFVKEAKATSFCYALVTNKDEL</sequence>
<evidence type="ECO:0000313" key="2">
    <source>
        <dbReference type="Proteomes" id="UP000824469"/>
    </source>
</evidence>
<dbReference type="Gene3D" id="2.40.70.10">
    <property type="entry name" value="Acid Proteases"/>
    <property type="match status" value="1"/>
</dbReference>
<dbReference type="InterPro" id="IPR021109">
    <property type="entry name" value="Peptidase_aspartic_dom_sf"/>
</dbReference>
<evidence type="ECO:0000313" key="1">
    <source>
        <dbReference type="EMBL" id="KAH9312587.1"/>
    </source>
</evidence>